<evidence type="ECO:0000313" key="12">
    <source>
        <dbReference type="EMBL" id="KZS92397.1"/>
    </source>
</evidence>
<name>A0A164TIQ7_9AGAM</name>
<keyword evidence="13" id="KW-1185">Reference proteome</keyword>
<gene>
    <name evidence="12" type="ORF">SISNIDRAFT_510418</name>
</gene>
<comment type="similarity">
    <text evidence="2">Belongs to the archaeal/bacterial/fungal opsin family.</text>
</comment>
<accession>A0A164TIQ7</accession>
<dbReference type="SUPFAM" id="SSF81321">
    <property type="entry name" value="Family A G protein-coupled receptor-like"/>
    <property type="match status" value="2"/>
</dbReference>
<dbReference type="AlphaFoldDB" id="A0A164TIQ7"/>
<dbReference type="GO" id="GO:0005886">
    <property type="term" value="C:plasma membrane"/>
    <property type="evidence" value="ECO:0007669"/>
    <property type="project" value="TreeGrafter"/>
</dbReference>
<feature type="transmembrane region" description="Helical" evidence="11">
    <location>
        <begin position="389"/>
        <end position="412"/>
    </location>
</feature>
<dbReference type="GO" id="GO:0009881">
    <property type="term" value="F:photoreceptor activity"/>
    <property type="evidence" value="ECO:0007669"/>
    <property type="project" value="UniProtKB-KW"/>
</dbReference>
<feature type="transmembrane region" description="Helical" evidence="11">
    <location>
        <begin position="593"/>
        <end position="613"/>
    </location>
</feature>
<evidence type="ECO:0000256" key="10">
    <source>
        <dbReference type="ARBA" id="ARBA00023170"/>
    </source>
</evidence>
<keyword evidence="4" id="KW-0716">Sensory transduction</keyword>
<keyword evidence="6" id="KW-0681">Retinal protein</keyword>
<keyword evidence="9 11" id="KW-0472">Membrane</keyword>
<evidence type="ECO:0000256" key="1">
    <source>
        <dbReference type="ARBA" id="ARBA00004141"/>
    </source>
</evidence>
<evidence type="ECO:0000256" key="2">
    <source>
        <dbReference type="ARBA" id="ARBA00008130"/>
    </source>
</evidence>
<evidence type="ECO:0000313" key="13">
    <source>
        <dbReference type="Proteomes" id="UP000076722"/>
    </source>
</evidence>
<reference evidence="12 13" key="1">
    <citation type="journal article" date="2016" name="Mol. Biol. Evol.">
        <title>Comparative Genomics of Early-Diverging Mushroom-Forming Fungi Provides Insights into the Origins of Lignocellulose Decay Capabilities.</title>
        <authorList>
            <person name="Nagy L.G."/>
            <person name="Riley R."/>
            <person name="Tritt A."/>
            <person name="Adam C."/>
            <person name="Daum C."/>
            <person name="Floudas D."/>
            <person name="Sun H."/>
            <person name="Yadav J.S."/>
            <person name="Pangilinan J."/>
            <person name="Larsson K.H."/>
            <person name="Matsuura K."/>
            <person name="Barry K."/>
            <person name="Labutti K."/>
            <person name="Kuo R."/>
            <person name="Ohm R.A."/>
            <person name="Bhattacharya S.S."/>
            <person name="Shirouzu T."/>
            <person name="Yoshinaga Y."/>
            <person name="Martin F.M."/>
            <person name="Grigoriev I.V."/>
            <person name="Hibbett D.S."/>
        </authorList>
    </citation>
    <scope>NUCLEOTIDE SEQUENCE [LARGE SCALE GENOMIC DNA]</scope>
    <source>
        <strain evidence="12 13">HHB9708</strain>
    </source>
</reference>
<evidence type="ECO:0000256" key="7">
    <source>
        <dbReference type="ARBA" id="ARBA00022989"/>
    </source>
</evidence>
<feature type="transmembrane region" description="Helical" evidence="11">
    <location>
        <begin position="219"/>
        <end position="239"/>
    </location>
</feature>
<evidence type="ECO:0000256" key="8">
    <source>
        <dbReference type="ARBA" id="ARBA00022991"/>
    </source>
</evidence>
<feature type="transmembrane region" description="Helical" evidence="11">
    <location>
        <begin position="474"/>
        <end position="503"/>
    </location>
</feature>
<organism evidence="12 13">
    <name type="scientific">Sistotremastrum niveocremeum HHB9708</name>
    <dbReference type="NCBI Taxonomy" id="1314777"/>
    <lineage>
        <taxon>Eukaryota</taxon>
        <taxon>Fungi</taxon>
        <taxon>Dikarya</taxon>
        <taxon>Basidiomycota</taxon>
        <taxon>Agaricomycotina</taxon>
        <taxon>Agaricomycetes</taxon>
        <taxon>Sistotremastrales</taxon>
        <taxon>Sistotremastraceae</taxon>
        <taxon>Sertulicium</taxon>
        <taxon>Sertulicium niveocremeum</taxon>
    </lineage>
</organism>
<keyword evidence="8" id="KW-0157">Chromophore</keyword>
<feature type="transmembrane region" description="Helical" evidence="11">
    <location>
        <begin position="555"/>
        <end position="573"/>
    </location>
</feature>
<comment type="subcellular location">
    <subcellularLocation>
        <location evidence="1">Membrane</location>
        <topology evidence="1">Multi-pass membrane protein</topology>
    </subcellularLocation>
</comment>
<dbReference type="Pfam" id="PF01036">
    <property type="entry name" value="Bac_rhodopsin"/>
    <property type="match status" value="2"/>
</dbReference>
<proteinExistence type="inferred from homology"/>
<feature type="transmembrane region" description="Helical" evidence="11">
    <location>
        <begin position="181"/>
        <end position="199"/>
    </location>
</feature>
<dbReference type="PANTHER" id="PTHR28286">
    <property type="match status" value="1"/>
</dbReference>
<sequence length="648" mass="72155">MESPNPLILTNNHSGQVALWTATALFAICPPTFIWLGLKVHPKKRTFHYINTFITIISVLDYYRMASGEGHRPLFQGIETIDGDSRAIYRDVYYQHYANWSLCTPVTMFQTALLSGMSWKDVAIFVFANEALIQTGWVAALNEDFTRKFVWWGFSIIALLYIIYSMFAIGGKAATLQHPRVAFLYYIVIGGGVFLMVAYPINFLLGEGFGLVSVGTEQIIYSILDILVRIPLGFMLIFVDKLTDNNFHLGELPEIVVEERSNEKAGRVYLEHTYRVFIVFFPYLVLSLYVRNMDNFELIPGKVPAPATGREMSGSATQAQRHAGIKLSGSIFFLAQKRSSLPLTWLTIIMSLTTERSQRTHGPIKAASSTAHNMDILPTVLRINHAGKVALWIGFGVFTAVSILLFALSLTVPAQKRTFFYFGLLINVMGALNYYKMASGDGSVLVLQGERHASGNSEHIFVVREVFRQHYIDWAVVATLNMFQMGLLAGMSWVNIGFLLLTNEAVVQTGWVAALESNQTRKFVWWGFSWIFVAAVAYIVLIIGRRDVKAQAPRVGILYNLLALGATVLLAAYPVNLLFAEGLGLSSVGTEQIAYTIFDILAKAGFGITLAFVDRLTDGEYTLADLPESWVQPRSKIAAVQLPGPDNL</sequence>
<evidence type="ECO:0000256" key="4">
    <source>
        <dbReference type="ARBA" id="ARBA00022606"/>
    </source>
</evidence>
<dbReference type="PRINTS" id="PR00251">
    <property type="entry name" value="BACTRLOPSIN"/>
</dbReference>
<feature type="transmembrane region" description="Helical" evidence="11">
    <location>
        <begin position="17"/>
        <end position="36"/>
    </location>
</feature>
<feature type="transmembrane region" description="Helical" evidence="11">
    <location>
        <begin position="418"/>
        <end position="435"/>
    </location>
</feature>
<dbReference type="InterPro" id="IPR001425">
    <property type="entry name" value="Arc/bac/fun_rhodopsins"/>
</dbReference>
<dbReference type="EMBL" id="KV419410">
    <property type="protein sequence ID" value="KZS92397.1"/>
    <property type="molecule type" value="Genomic_DNA"/>
</dbReference>
<keyword evidence="10 12" id="KW-0675">Receptor</keyword>
<keyword evidence="7 11" id="KW-1133">Transmembrane helix</keyword>
<keyword evidence="3" id="KW-0600">Photoreceptor protein</keyword>
<dbReference type="SMART" id="SM01021">
    <property type="entry name" value="Bac_rhodopsin"/>
    <property type="match status" value="2"/>
</dbReference>
<dbReference type="PANTHER" id="PTHR28286:SF2">
    <property type="entry name" value="BACTERIORHODOPSIN _OPSIN, NOPA (EUROFUNG)"/>
    <property type="match status" value="1"/>
</dbReference>
<keyword evidence="5 11" id="KW-0812">Transmembrane</keyword>
<feature type="transmembrane region" description="Helical" evidence="11">
    <location>
        <begin position="523"/>
        <end position="543"/>
    </location>
</feature>
<dbReference type="GO" id="GO:0007602">
    <property type="term" value="P:phototransduction"/>
    <property type="evidence" value="ECO:0007669"/>
    <property type="project" value="UniProtKB-KW"/>
</dbReference>
<feature type="transmembrane region" description="Helical" evidence="11">
    <location>
        <begin position="149"/>
        <end position="169"/>
    </location>
</feature>
<evidence type="ECO:0000256" key="9">
    <source>
        <dbReference type="ARBA" id="ARBA00023136"/>
    </source>
</evidence>
<protein>
    <submittedName>
        <fullName evidence="12">Family A G protein-coupled receptor-like protein</fullName>
    </submittedName>
</protein>
<evidence type="ECO:0000256" key="11">
    <source>
        <dbReference type="SAM" id="Phobius"/>
    </source>
</evidence>
<dbReference type="Proteomes" id="UP000076722">
    <property type="component" value="Unassembled WGS sequence"/>
</dbReference>
<dbReference type="Gene3D" id="1.20.1070.10">
    <property type="entry name" value="Rhodopsin 7-helix transmembrane proteins"/>
    <property type="match status" value="2"/>
</dbReference>
<evidence type="ECO:0000256" key="3">
    <source>
        <dbReference type="ARBA" id="ARBA00022543"/>
    </source>
</evidence>
<evidence type="ECO:0000256" key="6">
    <source>
        <dbReference type="ARBA" id="ARBA00022925"/>
    </source>
</evidence>
<evidence type="ECO:0000256" key="5">
    <source>
        <dbReference type="ARBA" id="ARBA00022692"/>
    </source>
</evidence>